<organism evidence="1 2">
    <name type="scientific">Adineta steineri</name>
    <dbReference type="NCBI Taxonomy" id="433720"/>
    <lineage>
        <taxon>Eukaryota</taxon>
        <taxon>Metazoa</taxon>
        <taxon>Spiralia</taxon>
        <taxon>Gnathifera</taxon>
        <taxon>Rotifera</taxon>
        <taxon>Eurotatoria</taxon>
        <taxon>Bdelloidea</taxon>
        <taxon>Adinetida</taxon>
        <taxon>Adinetidae</taxon>
        <taxon>Adineta</taxon>
    </lineage>
</organism>
<dbReference type="AlphaFoldDB" id="A0A815Y1Q4"/>
<reference evidence="1" key="1">
    <citation type="submission" date="2021-02" db="EMBL/GenBank/DDBJ databases">
        <authorList>
            <person name="Nowell W R."/>
        </authorList>
    </citation>
    <scope>NUCLEOTIDE SEQUENCE</scope>
</reference>
<accession>A0A815Y1Q4</accession>
<name>A0A815Y1Q4_9BILA</name>
<comment type="caution">
    <text evidence="1">The sequence shown here is derived from an EMBL/GenBank/DDBJ whole genome shotgun (WGS) entry which is preliminary data.</text>
</comment>
<dbReference type="Proteomes" id="UP000663845">
    <property type="component" value="Unassembled WGS sequence"/>
</dbReference>
<evidence type="ECO:0000313" key="1">
    <source>
        <dbReference type="EMBL" id="CAF1565333.1"/>
    </source>
</evidence>
<gene>
    <name evidence="1" type="ORF">JYZ213_LOCUS47102</name>
</gene>
<protein>
    <submittedName>
        <fullName evidence="1">Uncharacterized protein</fullName>
    </submittedName>
</protein>
<sequence length="88" mass="10838">MYYMNKYYTNNYQSNEAIEYLHGRDERQRCDFGKNNFKPMYYIKQYKSNPNKLEMSFDCTNYQSQFSQSIPFSNHIFQTIFLNKNHLN</sequence>
<evidence type="ECO:0000313" key="2">
    <source>
        <dbReference type="Proteomes" id="UP000663845"/>
    </source>
</evidence>
<dbReference type="EMBL" id="CAJNOG010007471">
    <property type="protein sequence ID" value="CAF1565333.1"/>
    <property type="molecule type" value="Genomic_DNA"/>
</dbReference>
<proteinExistence type="predicted"/>